<feature type="domain" description="CzcB-like barrel-sandwich hybrid" evidence="5">
    <location>
        <begin position="185"/>
        <end position="255"/>
    </location>
</feature>
<evidence type="ECO:0000259" key="5">
    <source>
        <dbReference type="Pfam" id="PF25973"/>
    </source>
</evidence>
<dbReference type="Gene3D" id="2.40.50.100">
    <property type="match status" value="1"/>
</dbReference>
<dbReference type="PANTHER" id="PTHR30097">
    <property type="entry name" value="CATION EFFLUX SYSTEM PROTEIN CUSB"/>
    <property type="match status" value="1"/>
</dbReference>
<evidence type="ECO:0000256" key="1">
    <source>
        <dbReference type="ARBA" id="ARBA00022448"/>
    </source>
</evidence>
<keyword evidence="1" id="KW-0813">Transport</keyword>
<proteinExistence type="predicted"/>
<organism evidence="7 8">
    <name type="scientific">Pseudoxanthomonas mexicana</name>
    <dbReference type="NCBI Taxonomy" id="128785"/>
    <lineage>
        <taxon>Bacteria</taxon>
        <taxon>Pseudomonadati</taxon>
        <taxon>Pseudomonadota</taxon>
        <taxon>Gammaproteobacteria</taxon>
        <taxon>Lysobacterales</taxon>
        <taxon>Lysobacteraceae</taxon>
        <taxon>Pseudoxanthomonas</taxon>
    </lineage>
</organism>
<dbReference type="GO" id="GO:0030288">
    <property type="term" value="C:outer membrane-bounded periplasmic space"/>
    <property type="evidence" value="ECO:0007669"/>
    <property type="project" value="TreeGrafter"/>
</dbReference>
<dbReference type="Pfam" id="PF25954">
    <property type="entry name" value="Beta-barrel_RND_2"/>
    <property type="match status" value="1"/>
</dbReference>
<gene>
    <name evidence="7" type="ORF">IAE60_12595</name>
</gene>
<dbReference type="GO" id="GO:0060003">
    <property type="term" value="P:copper ion export"/>
    <property type="evidence" value="ECO:0007669"/>
    <property type="project" value="TreeGrafter"/>
</dbReference>
<dbReference type="InterPro" id="IPR058792">
    <property type="entry name" value="Beta-barrel_RND_2"/>
</dbReference>
<dbReference type="GO" id="GO:0015679">
    <property type="term" value="P:plasma membrane copper ion transport"/>
    <property type="evidence" value="ECO:0007669"/>
    <property type="project" value="TreeGrafter"/>
</dbReference>
<feature type="domain" description="CzcB-like C-terminal circularly permuted SH3-like" evidence="6">
    <location>
        <begin position="339"/>
        <end position="399"/>
    </location>
</feature>
<feature type="domain" description="CusB-like beta-barrel" evidence="3">
    <location>
        <begin position="260"/>
        <end position="331"/>
    </location>
</feature>
<evidence type="ECO:0000313" key="8">
    <source>
        <dbReference type="Proteomes" id="UP000515838"/>
    </source>
</evidence>
<feature type="signal peptide" evidence="2">
    <location>
        <begin position="1"/>
        <end position="25"/>
    </location>
</feature>
<dbReference type="Pfam" id="PF25973">
    <property type="entry name" value="BSH_CzcB"/>
    <property type="match status" value="1"/>
</dbReference>
<dbReference type="InterPro" id="IPR051909">
    <property type="entry name" value="MFP_Cation_Efflux"/>
</dbReference>
<dbReference type="RefSeq" id="WP_187572509.1">
    <property type="nucleotide sequence ID" value="NZ_CP060731.1"/>
</dbReference>
<feature type="chain" id="PRO_5028932274" evidence="2">
    <location>
        <begin position="26"/>
        <end position="411"/>
    </location>
</feature>
<dbReference type="InterPro" id="IPR058646">
    <property type="entry name" value="CzcB_N"/>
</dbReference>
<dbReference type="Pfam" id="PF25975">
    <property type="entry name" value="CzcB_C"/>
    <property type="match status" value="1"/>
</dbReference>
<dbReference type="PANTHER" id="PTHR30097:SF4">
    <property type="entry name" value="SLR6042 PROTEIN"/>
    <property type="match status" value="1"/>
</dbReference>
<evidence type="ECO:0000313" key="7">
    <source>
        <dbReference type="EMBL" id="QNN76778.1"/>
    </source>
</evidence>
<dbReference type="EMBL" id="CP060731">
    <property type="protein sequence ID" value="QNN76778.1"/>
    <property type="molecule type" value="Genomic_DNA"/>
</dbReference>
<dbReference type="AlphaFoldDB" id="A0A7G9T9K3"/>
<keyword evidence="2" id="KW-0732">Signal</keyword>
<dbReference type="InterPro" id="IPR058649">
    <property type="entry name" value="CzcB_C"/>
</dbReference>
<evidence type="ECO:0000259" key="6">
    <source>
        <dbReference type="Pfam" id="PF25975"/>
    </source>
</evidence>
<name>A0A7G9T9K3_PSEMX</name>
<dbReference type="Proteomes" id="UP000515838">
    <property type="component" value="Chromosome"/>
</dbReference>
<dbReference type="PROSITE" id="PS51257">
    <property type="entry name" value="PROKAR_LIPOPROTEIN"/>
    <property type="match status" value="1"/>
</dbReference>
<dbReference type="Pfam" id="PF25971">
    <property type="entry name" value="CzcB_N"/>
    <property type="match status" value="1"/>
</dbReference>
<protein>
    <submittedName>
        <fullName evidence="7">Efflux RND transporter periplasmic adaptor subunit</fullName>
    </submittedName>
</protein>
<dbReference type="InterPro" id="IPR058647">
    <property type="entry name" value="BSH_CzcB-like"/>
</dbReference>
<feature type="domain" description="CzcB N-terminal" evidence="4">
    <location>
        <begin position="46"/>
        <end position="137"/>
    </location>
</feature>
<dbReference type="Gene3D" id="2.40.30.170">
    <property type="match status" value="1"/>
</dbReference>
<accession>A0A7G9T9K3</accession>
<evidence type="ECO:0000259" key="3">
    <source>
        <dbReference type="Pfam" id="PF25954"/>
    </source>
</evidence>
<dbReference type="Gene3D" id="2.40.420.20">
    <property type="match status" value="1"/>
</dbReference>
<dbReference type="SUPFAM" id="SSF51230">
    <property type="entry name" value="Single hybrid motif"/>
    <property type="match status" value="1"/>
</dbReference>
<sequence length="411" mass="44116">MSRHLTLLLLPLLLVACGGEPASQAGEAAAEAAPASGDYERGPNRGRMLRDGDFAIEVTIFETNVPPQFRLYAYKDGKPVNASEVVPTVTLKRLDGETNVFTFKPEGQYLTGSGQVTEPHSFDVEVKAQYAGKTHTWTYDSYEGRTTIPAQAAKAGGVVAENAGPAVIRETIQVMGNVAVDDNRRAQVKARFPGIVRSVQVQQGDRVKRGQTLVTVEGNDSMRTYAVTAPFDGIVLQRPTNVGDVADTNTLVEIANMSDVWVDLRAIGPDAEKIMPGQAVKVSSATGGTSAEGTIETLLPLASGQTVVARVTLPNAEGRWRPGMAVSAEVTVASREVPLAVKESGLQRFRDFTVVFAQVGETYEVRMLELGARDGEFVEVLEGLKPNTPYVSEQSFLIKADVDKSGASHDH</sequence>
<dbReference type="CDD" id="cd06850">
    <property type="entry name" value="biotinyl_domain"/>
    <property type="match status" value="1"/>
</dbReference>
<reference evidence="7 8" key="1">
    <citation type="submission" date="2020-08" db="EMBL/GenBank/DDBJ databases">
        <title>Streptomycin Non-resistant strain, P. mexicana.</title>
        <authorList>
            <person name="Ganesh-Kumar S."/>
            <person name="Zhe T."/>
            <person name="Yu Z."/>
            <person name="Min Y."/>
        </authorList>
    </citation>
    <scope>NUCLEOTIDE SEQUENCE [LARGE SCALE GENOMIC DNA]</scope>
    <source>
        <strain evidence="7 8">GTZY2</strain>
    </source>
</reference>
<evidence type="ECO:0000259" key="4">
    <source>
        <dbReference type="Pfam" id="PF25971"/>
    </source>
</evidence>
<dbReference type="GO" id="GO:0046914">
    <property type="term" value="F:transition metal ion binding"/>
    <property type="evidence" value="ECO:0007669"/>
    <property type="project" value="TreeGrafter"/>
</dbReference>
<dbReference type="GeneID" id="81471817"/>
<dbReference type="InterPro" id="IPR011053">
    <property type="entry name" value="Single_hybrid_motif"/>
</dbReference>
<evidence type="ECO:0000256" key="2">
    <source>
        <dbReference type="SAM" id="SignalP"/>
    </source>
</evidence>